<evidence type="ECO:0000313" key="2">
    <source>
        <dbReference type="EMBL" id="EKM56886.1"/>
    </source>
</evidence>
<dbReference type="AlphaFoldDB" id="K5V2W4"/>
<dbReference type="GeneID" id="18916025"/>
<name>K5V2W4_PHACS</name>
<dbReference type="PANTHER" id="PTHR37450">
    <property type="entry name" value="CIPC PROTEIN"/>
    <property type="match status" value="1"/>
</dbReference>
<feature type="region of interest" description="Disordered" evidence="1">
    <location>
        <begin position="1"/>
        <end position="21"/>
    </location>
</feature>
<evidence type="ECO:0008006" key="4">
    <source>
        <dbReference type="Google" id="ProtNLM"/>
    </source>
</evidence>
<dbReference type="RefSeq" id="XP_007394716.1">
    <property type="nucleotide sequence ID" value="XM_007394654.1"/>
</dbReference>
<gene>
    <name evidence="2" type="ORF">PHACADRAFT_254253</name>
</gene>
<evidence type="ECO:0000256" key="1">
    <source>
        <dbReference type="SAM" id="MobiDB-lite"/>
    </source>
</evidence>
<evidence type="ECO:0000313" key="3">
    <source>
        <dbReference type="Proteomes" id="UP000008370"/>
    </source>
</evidence>
<protein>
    <recommendedName>
        <fullName evidence="4">Phosphoglycerate mutase family protein</fullName>
    </recommendedName>
</protein>
<dbReference type="Proteomes" id="UP000008370">
    <property type="component" value="Unassembled WGS sequence"/>
</dbReference>
<sequence length="107" mass="11745">MGWFSSDSDQGQAYTDYNNAPHKSSITHELIAAAASYEAARAYENHVAQNGAPDSHAETKELLAAFAGGFVDKEVESKGLDFIDREKAKREATRQAEQAYDDQGNNF</sequence>
<reference evidence="2 3" key="1">
    <citation type="journal article" date="2012" name="BMC Genomics">
        <title>Comparative genomics of the white-rot fungi, Phanerochaete carnosa and P. chrysosporium, to elucidate the genetic basis of the distinct wood types they colonize.</title>
        <authorList>
            <person name="Suzuki H."/>
            <person name="MacDonald J."/>
            <person name="Syed K."/>
            <person name="Salamov A."/>
            <person name="Hori C."/>
            <person name="Aerts A."/>
            <person name="Henrissat B."/>
            <person name="Wiebenga A."/>
            <person name="vanKuyk P.A."/>
            <person name="Barry K."/>
            <person name="Lindquist E."/>
            <person name="LaButti K."/>
            <person name="Lapidus A."/>
            <person name="Lucas S."/>
            <person name="Coutinho P."/>
            <person name="Gong Y."/>
            <person name="Samejima M."/>
            <person name="Mahadevan R."/>
            <person name="Abou-Zaid M."/>
            <person name="de Vries R.P."/>
            <person name="Igarashi K."/>
            <person name="Yadav J.S."/>
            <person name="Grigoriev I.V."/>
            <person name="Master E.R."/>
        </authorList>
    </citation>
    <scope>NUCLEOTIDE SEQUENCE [LARGE SCALE GENOMIC DNA]</scope>
    <source>
        <strain evidence="2 3">HHB-10118-sp</strain>
    </source>
</reference>
<keyword evidence="3" id="KW-1185">Reference proteome</keyword>
<dbReference type="Pfam" id="PF12585">
    <property type="entry name" value="DUF3759"/>
    <property type="match status" value="1"/>
</dbReference>
<dbReference type="PANTHER" id="PTHR37450:SF1">
    <property type="entry name" value="CIPC PROTEIN"/>
    <property type="match status" value="1"/>
</dbReference>
<organism evidence="2 3">
    <name type="scientific">Phanerochaete carnosa (strain HHB-10118-sp)</name>
    <name type="common">White-rot fungus</name>
    <name type="synonym">Peniophora carnosa</name>
    <dbReference type="NCBI Taxonomy" id="650164"/>
    <lineage>
        <taxon>Eukaryota</taxon>
        <taxon>Fungi</taxon>
        <taxon>Dikarya</taxon>
        <taxon>Basidiomycota</taxon>
        <taxon>Agaricomycotina</taxon>
        <taxon>Agaricomycetes</taxon>
        <taxon>Polyporales</taxon>
        <taxon>Phanerochaetaceae</taxon>
        <taxon>Phanerochaete</taxon>
    </lineage>
</organism>
<dbReference type="EMBL" id="JH930471">
    <property type="protein sequence ID" value="EKM56886.1"/>
    <property type="molecule type" value="Genomic_DNA"/>
</dbReference>
<dbReference type="HOGENOM" id="CLU_143683_2_0_1"/>
<dbReference type="InParanoid" id="K5V2W4"/>
<accession>K5V2W4</accession>
<dbReference type="OrthoDB" id="9895617at2759"/>
<dbReference type="InterPro" id="IPR022234">
    <property type="entry name" value="DUF3759"/>
</dbReference>
<dbReference type="KEGG" id="pco:PHACADRAFT_254253"/>
<proteinExistence type="predicted"/>